<name>A0A8R1E1R6_CAEJA</name>
<dbReference type="SUPFAM" id="SSF51430">
    <property type="entry name" value="NAD(P)-linked oxidoreductase"/>
    <property type="match status" value="4"/>
</dbReference>
<dbReference type="EnsemblMetazoa" id="CJA17993b.1">
    <property type="protein sequence ID" value="CJA17993b.1"/>
    <property type="gene ID" value="WBGene00137197"/>
</dbReference>
<dbReference type="PRINTS" id="PR00069">
    <property type="entry name" value="ALDKETRDTASE"/>
</dbReference>
<dbReference type="InterPro" id="IPR036812">
    <property type="entry name" value="NAD(P)_OxRdtase_dom_sf"/>
</dbReference>
<dbReference type="CDD" id="cd19071">
    <property type="entry name" value="AKR_AKR1-5-like"/>
    <property type="match status" value="4"/>
</dbReference>
<dbReference type="InterPro" id="IPR020471">
    <property type="entry name" value="AKR"/>
</dbReference>
<feature type="domain" description="NADP-dependent oxidoreductase" evidence="1">
    <location>
        <begin position="980"/>
        <end position="1249"/>
    </location>
</feature>
<dbReference type="PROSITE" id="PS00062">
    <property type="entry name" value="ALDOKETO_REDUCTASE_2"/>
    <property type="match status" value="3"/>
</dbReference>
<feature type="domain" description="NADP-dependent oxidoreductase" evidence="1">
    <location>
        <begin position="683"/>
        <end position="938"/>
    </location>
</feature>
<organism evidence="2 3">
    <name type="scientific">Caenorhabditis japonica</name>
    <dbReference type="NCBI Taxonomy" id="281687"/>
    <lineage>
        <taxon>Eukaryota</taxon>
        <taxon>Metazoa</taxon>
        <taxon>Ecdysozoa</taxon>
        <taxon>Nematoda</taxon>
        <taxon>Chromadorea</taxon>
        <taxon>Rhabditida</taxon>
        <taxon>Rhabditina</taxon>
        <taxon>Rhabditomorpha</taxon>
        <taxon>Rhabditoidea</taxon>
        <taxon>Rhabditidae</taxon>
        <taxon>Peloderinae</taxon>
        <taxon>Caenorhabditis</taxon>
    </lineage>
</organism>
<reference evidence="3" key="1">
    <citation type="submission" date="2010-08" db="EMBL/GenBank/DDBJ databases">
        <authorList>
            <consortium name="Caenorhabditis japonica Sequencing Consortium"/>
            <person name="Wilson R.K."/>
        </authorList>
    </citation>
    <scope>NUCLEOTIDE SEQUENCE [LARGE SCALE GENOMIC DNA]</scope>
    <source>
        <strain evidence="3">DF5081</strain>
    </source>
</reference>
<evidence type="ECO:0000313" key="2">
    <source>
        <dbReference type="EnsemblMetazoa" id="CJA17993b.1"/>
    </source>
</evidence>
<evidence type="ECO:0000313" key="3">
    <source>
        <dbReference type="Proteomes" id="UP000005237"/>
    </source>
</evidence>
<proteinExistence type="predicted"/>
<feature type="domain" description="NADP-dependent oxidoreductase" evidence="1">
    <location>
        <begin position="36"/>
        <end position="308"/>
    </location>
</feature>
<dbReference type="Gene3D" id="3.20.20.100">
    <property type="entry name" value="NADP-dependent oxidoreductase domain"/>
    <property type="match status" value="4"/>
</dbReference>
<dbReference type="InterPro" id="IPR018170">
    <property type="entry name" value="Aldo/ket_reductase_CS"/>
</dbReference>
<dbReference type="Proteomes" id="UP000005237">
    <property type="component" value="Unassembled WGS sequence"/>
</dbReference>
<accession>A0A8R1E1R6</accession>
<protein>
    <recommendedName>
        <fullName evidence="1">NADP-dependent oxidoreductase domain-containing protein</fullName>
    </recommendedName>
</protein>
<sequence length="1272" mass="148038">MITLNSGYRMPLVGMSTSLKDPRAHFDGYQEIVGSAVAMAINMGYRNIDTSQVDLNLKVVGEQIRKQNVHRRDLFIVSKVWNTHHSKEKCHEAIDSILKDLQLDYLDMMLINFPHGFVEDFTPSDDQTDFQSVEIARMFPTDGENILYSDVDYLETWEALEEAVEQGKIRSIGLCQFSLEQIQRVWNAAKIKPSLVKVPLSLYHQHFKIREFCAEKGIVVGAYNIFGCTKFDPKRNGKFSQSKMILFEERIVIEVVKQLKENPVHVIMRWFIDSKICFNVNSFKRNAMYSTLKVFNLKLTESQLGRFELLHKGEPEEIEPFWTTNRVKKSKQQPEVSPISNSFSLRNGHEMPSLGISTWRNFKKLNEFGWHIENVYSSISTALENGYRHVDCGQVNMNLLHIGRAIMRGYRKIYNREDLFISAKVWNTFHTKKRCHQALKVMTKELKANYIDLALIHWPQGFAENHEAVISDKSEVEYLEVCEMFPNDGTQFIHSDVDYLETWEALEEAVESGTVRSIGLSNFTEEQVRRVWDSANIKPTVLQIEVTPYVTQKNLRDFCKKKSIVVSTLPPLSDSALFKDAIILNISKQIGKTPFQVLLRWLIQNEIAVLPKSYDESEQTENIELFDFELSEQQMEQIDTLDENNCNDVCIEPSSQPAWPFHDKVITTRPHLIPRVNNIPMIGISTWNDENDLNLSHNALHMALKLGIRLFNCSTSATNQLWMGTFLNSVEEVKRKHLFITARMTHVYINKHACREELDIIERNLNSKYIDLVVMQWLRENETYLLPENCSKIDFMETWTALTEKCRMANVKEIGLCNFNIDQLETIWNSPLSIKPSVVQVEISPYIAQKKMREYCKDKGIIVMGYAPFGGNVLDDPIIMDIADQVGKSRELVILRWYIENEVIIMLQPCDSRELTDSLDVFNFRLTQDHMQSIEILNKERSSFEFDLVTDQFSSFRFYEHKQYELFTIALNNGYEIPVLGFATWRQPEEFVDCRKEFSLIQDALFYGCRHIDIATVDKNTRCIRSGFKNICRDGYIKREEVFFSAKIWNTSHSTEKCRQEIERVLWNLKIDFVDQMLIHWPQGYEETGKMFPGKYSDVDYLETWKEMESAVKEGKIRSIGLCNFNTKQIQRVWDAAEIKPSVVQIEMNPYLTQTKIREFCKEKGIVVSSYAPFGGDPTSQNYAICDDPVILQISNELNQKPKHVILRWFVQKGVVALPKLTHDEMRYILDPLNFNLTAEHVEKIDGLDRGLRTWNIDMNDEDHPHWPFHEE</sequence>
<dbReference type="AlphaFoldDB" id="A0A8R1E1R6"/>
<dbReference type="PANTHER" id="PTHR11732">
    <property type="entry name" value="ALDO/KETO REDUCTASE"/>
    <property type="match status" value="1"/>
</dbReference>
<evidence type="ECO:0000259" key="1">
    <source>
        <dbReference type="Pfam" id="PF00248"/>
    </source>
</evidence>
<reference evidence="2" key="2">
    <citation type="submission" date="2022-06" db="UniProtKB">
        <authorList>
            <consortium name="EnsemblMetazoa"/>
        </authorList>
    </citation>
    <scope>IDENTIFICATION</scope>
    <source>
        <strain evidence="2">DF5081</strain>
    </source>
</reference>
<dbReference type="GO" id="GO:0016491">
    <property type="term" value="F:oxidoreductase activity"/>
    <property type="evidence" value="ECO:0007669"/>
    <property type="project" value="InterPro"/>
</dbReference>
<dbReference type="InterPro" id="IPR023210">
    <property type="entry name" value="NADP_OxRdtase_dom"/>
</dbReference>
<feature type="domain" description="NADP-dependent oxidoreductase" evidence="1">
    <location>
        <begin position="374"/>
        <end position="642"/>
    </location>
</feature>
<keyword evidence="3" id="KW-1185">Reference proteome</keyword>
<dbReference type="Pfam" id="PF00248">
    <property type="entry name" value="Aldo_ket_red"/>
    <property type="match status" value="4"/>
</dbReference>